<organism evidence="10">
    <name type="scientific">Rhizopus microsporus var. microsporus</name>
    <dbReference type="NCBI Taxonomy" id="86635"/>
    <lineage>
        <taxon>Eukaryota</taxon>
        <taxon>Fungi</taxon>
        <taxon>Fungi incertae sedis</taxon>
        <taxon>Mucoromycota</taxon>
        <taxon>Mucoromycotina</taxon>
        <taxon>Mucoromycetes</taxon>
        <taxon>Mucorales</taxon>
        <taxon>Mucorineae</taxon>
        <taxon>Rhizopodaceae</taxon>
        <taxon>Rhizopus</taxon>
    </lineage>
</organism>
<feature type="transmembrane region" description="Helical" evidence="8">
    <location>
        <begin position="401"/>
        <end position="419"/>
    </location>
</feature>
<evidence type="ECO:0000313" key="10">
    <source>
        <dbReference type="EMBL" id="ORE04639.1"/>
    </source>
</evidence>
<dbReference type="Proteomes" id="UP000242414">
    <property type="component" value="Unassembled WGS sequence"/>
</dbReference>
<reference evidence="10" key="1">
    <citation type="journal article" date="2016" name="Proc. Natl. Acad. Sci. U.S.A.">
        <title>Lipid metabolic changes in an early divergent fungus govern the establishment of a mutualistic symbiosis with endobacteria.</title>
        <authorList>
            <person name="Lastovetsky O.A."/>
            <person name="Gaspar M.L."/>
            <person name="Mondo S.J."/>
            <person name="LaButti K.M."/>
            <person name="Sandor L."/>
            <person name="Grigoriev I.V."/>
            <person name="Henry S.A."/>
            <person name="Pawlowska T.E."/>
        </authorList>
    </citation>
    <scope>NUCLEOTIDE SEQUENCE [LARGE SCALE GENOMIC DNA]</scope>
    <source>
        <strain evidence="10">ATCC 52814</strain>
    </source>
</reference>
<sequence length="432" mass="47050">MSIHEEKTIEKQHSFSDIGSDHDFEYGAETTLDINREHAGSSKLAYFNVVCVVAGTGTLGLPQALQQGGWIGLLVIFLSWAMSTYTGIILVRCLYANGKNRLNTYKDVATAAFGSIGGWITFFFNAWIVVGVPVLYTVLAGSNFNQLCKGTAGEIGHVPWTIICCFIVAVPFIIVKSMKEVAWMSAFGALATAIVVVIVLICAAIDRKNQINVHHDAVIWNMFPIALSTISFSFGGNVIYPHVEASMKQPRDWPKVVASGLSTCAVLYLVTAVTGYLVYGDRVANPVYNSIPAGAAQMVAVVIITLHVLMAAPLLITSFSLDLEEMFDITVDRFGKVKEFFIRATLRVCLIVFVGVIACVVPHFGPLMSLIGAFANCALIFIFPVAFYLKLTGFRNKPIYELLFCFLVAVLGIVGLIFGTQEAIKELIAAFK</sequence>
<evidence type="ECO:0000259" key="9">
    <source>
        <dbReference type="Pfam" id="PF01490"/>
    </source>
</evidence>
<name>A0A1X0QY16_RHIZD</name>
<evidence type="ECO:0000256" key="7">
    <source>
        <dbReference type="ARBA" id="ARBA00023136"/>
    </source>
</evidence>
<evidence type="ECO:0000256" key="5">
    <source>
        <dbReference type="ARBA" id="ARBA00022970"/>
    </source>
</evidence>
<evidence type="ECO:0000256" key="3">
    <source>
        <dbReference type="ARBA" id="ARBA00022448"/>
    </source>
</evidence>
<feature type="transmembrane region" description="Helical" evidence="8">
    <location>
        <begin position="217"/>
        <end position="235"/>
    </location>
</feature>
<keyword evidence="3" id="KW-0813">Transport</keyword>
<dbReference type="VEuPathDB" id="FungiDB:BCV72DRAFT_231283"/>
<feature type="transmembrane region" description="Helical" evidence="8">
    <location>
        <begin position="44"/>
        <end position="64"/>
    </location>
</feature>
<keyword evidence="5" id="KW-0029">Amino-acid transport</keyword>
<feature type="transmembrane region" description="Helical" evidence="8">
    <location>
        <begin position="182"/>
        <end position="205"/>
    </location>
</feature>
<feature type="transmembrane region" description="Helical" evidence="8">
    <location>
        <begin position="116"/>
        <end position="138"/>
    </location>
</feature>
<evidence type="ECO:0000256" key="2">
    <source>
        <dbReference type="ARBA" id="ARBA00008066"/>
    </source>
</evidence>
<evidence type="ECO:0000256" key="4">
    <source>
        <dbReference type="ARBA" id="ARBA00022692"/>
    </source>
</evidence>
<keyword evidence="6 8" id="KW-1133">Transmembrane helix</keyword>
<proteinExistence type="inferred from homology"/>
<dbReference type="PANTHER" id="PTHR22950">
    <property type="entry name" value="AMINO ACID TRANSPORTER"/>
    <property type="match status" value="1"/>
</dbReference>
<dbReference type="EMBL" id="KV921966">
    <property type="protein sequence ID" value="ORE04639.1"/>
    <property type="molecule type" value="Genomic_DNA"/>
</dbReference>
<accession>A0A1X0QY16</accession>
<feature type="transmembrane region" description="Helical" evidence="8">
    <location>
        <begin position="370"/>
        <end position="389"/>
    </location>
</feature>
<feature type="transmembrane region" description="Helical" evidence="8">
    <location>
        <begin position="256"/>
        <end position="279"/>
    </location>
</feature>
<feature type="transmembrane region" description="Helical" evidence="8">
    <location>
        <begin position="158"/>
        <end position="175"/>
    </location>
</feature>
<keyword evidence="7 8" id="KW-0472">Membrane</keyword>
<evidence type="ECO:0000256" key="8">
    <source>
        <dbReference type="SAM" id="Phobius"/>
    </source>
</evidence>
<evidence type="ECO:0000256" key="6">
    <source>
        <dbReference type="ARBA" id="ARBA00022989"/>
    </source>
</evidence>
<dbReference type="AlphaFoldDB" id="A0A1X0QY16"/>
<evidence type="ECO:0000256" key="1">
    <source>
        <dbReference type="ARBA" id="ARBA00004141"/>
    </source>
</evidence>
<feature type="transmembrane region" description="Helical" evidence="8">
    <location>
        <begin position="299"/>
        <end position="323"/>
    </location>
</feature>
<dbReference type="GO" id="GO:0005774">
    <property type="term" value="C:vacuolar membrane"/>
    <property type="evidence" value="ECO:0007669"/>
    <property type="project" value="TreeGrafter"/>
</dbReference>
<dbReference type="Gene3D" id="1.20.1740.10">
    <property type="entry name" value="Amino acid/polyamine transporter I"/>
    <property type="match status" value="1"/>
</dbReference>
<dbReference type="PANTHER" id="PTHR22950:SF692">
    <property type="entry name" value="TRANSMEMBRANE AMINO ACID TRANSPORTER FAMILY PROTEIN"/>
    <property type="match status" value="1"/>
</dbReference>
<dbReference type="OrthoDB" id="40134at2759"/>
<gene>
    <name evidence="10" type="ORF">BCV72DRAFT_231283</name>
</gene>
<feature type="domain" description="Amino acid transporter transmembrane" evidence="9">
    <location>
        <begin position="40"/>
        <end position="424"/>
    </location>
</feature>
<keyword evidence="4 8" id="KW-0812">Transmembrane</keyword>
<dbReference type="InterPro" id="IPR013057">
    <property type="entry name" value="AA_transpt_TM"/>
</dbReference>
<feature type="transmembrane region" description="Helical" evidence="8">
    <location>
        <begin position="344"/>
        <end position="364"/>
    </location>
</feature>
<dbReference type="Pfam" id="PF01490">
    <property type="entry name" value="Aa_trans"/>
    <property type="match status" value="1"/>
</dbReference>
<feature type="transmembrane region" description="Helical" evidence="8">
    <location>
        <begin position="70"/>
        <end position="95"/>
    </location>
</feature>
<comment type="similarity">
    <text evidence="2">Belongs to the amino acid/polyamine transporter 2 family.</text>
</comment>
<comment type="subcellular location">
    <subcellularLocation>
        <location evidence="1">Membrane</location>
        <topology evidence="1">Multi-pass membrane protein</topology>
    </subcellularLocation>
</comment>
<protein>
    <recommendedName>
        <fullName evidence="9">Amino acid transporter transmembrane domain-containing protein</fullName>
    </recommendedName>
</protein>
<dbReference type="GO" id="GO:0015179">
    <property type="term" value="F:L-amino acid transmembrane transporter activity"/>
    <property type="evidence" value="ECO:0007669"/>
    <property type="project" value="TreeGrafter"/>
</dbReference>